<keyword evidence="2" id="KW-1185">Reference proteome</keyword>
<comment type="caution">
    <text evidence="1">The sequence shown here is derived from an EMBL/GenBank/DDBJ whole genome shotgun (WGS) entry which is preliminary data.</text>
</comment>
<accession>A0ABT7CJN7</accession>
<name>A0ABT7CJN7_9BACT</name>
<dbReference type="RefSeq" id="WP_313996271.1">
    <property type="nucleotide sequence ID" value="NZ_JASJOT010000007.1"/>
</dbReference>
<gene>
    <name evidence="1" type="ORF">QNI19_12380</name>
</gene>
<dbReference type="Proteomes" id="UP001228581">
    <property type="component" value="Unassembled WGS sequence"/>
</dbReference>
<evidence type="ECO:0000313" key="1">
    <source>
        <dbReference type="EMBL" id="MDJ1493731.1"/>
    </source>
</evidence>
<organism evidence="1 2">
    <name type="scientific">Xanthocytophaga flava</name>
    <dbReference type="NCBI Taxonomy" id="3048013"/>
    <lineage>
        <taxon>Bacteria</taxon>
        <taxon>Pseudomonadati</taxon>
        <taxon>Bacteroidota</taxon>
        <taxon>Cytophagia</taxon>
        <taxon>Cytophagales</taxon>
        <taxon>Rhodocytophagaceae</taxon>
        <taxon>Xanthocytophaga</taxon>
    </lineage>
</organism>
<evidence type="ECO:0008006" key="3">
    <source>
        <dbReference type="Google" id="ProtNLM"/>
    </source>
</evidence>
<dbReference type="EMBL" id="JASJOT010000007">
    <property type="protein sequence ID" value="MDJ1493731.1"/>
    <property type="molecule type" value="Genomic_DNA"/>
</dbReference>
<proteinExistence type="predicted"/>
<sequence>MNNQVVSAQQPKVNSNAFIEALIFNQPSAELGDAASVYGWLVGSWQVDATDYLPDHSRKTIRGEWHFAWVLEGRAIQDLWIAPRRSERSSSLSHDQNRYGSTIRFYDQADKSWKINWFNPVSGNHTQLVGTKQGNDIVQNGKNAEGNLIRWVFTDIKPDTFRWYGEVSYDKGKTWQLEVEFLAQRQKTEILSK</sequence>
<evidence type="ECO:0000313" key="2">
    <source>
        <dbReference type="Proteomes" id="UP001228581"/>
    </source>
</evidence>
<reference evidence="1 2" key="1">
    <citation type="submission" date="2023-05" db="EMBL/GenBank/DDBJ databases">
        <authorList>
            <person name="Zhang X."/>
        </authorList>
    </citation>
    <scope>NUCLEOTIDE SEQUENCE [LARGE SCALE GENOMIC DNA]</scope>
    <source>
        <strain evidence="1 2">DM2B3-1</strain>
    </source>
</reference>
<protein>
    <recommendedName>
        <fullName evidence="3">DUF1579 domain-containing protein</fullName>
    </recommendedName>
</protein>